<dbReference type="EMBL" id="BOML01000022">
    <property type="protein sequence ID" value="GIE01575.1"/>
    <property type="molecule type" value="Genomic_DNA"/>
</dbReference>
<feature type="region of interest" description="Disordered" evidence="1">
    <location>
        <begin position="218"/>
        <end position="237"/>
    </location>
</feature>
<evidence type="ECO:0000313" key="4">
    <source>
        <dbReference type="Proteomes" id="UP000637628"/>
    </source>
</evidence>
<proteinExistence type="predicted"/>
<name>A0ABQ3YVE8_9ACTN</name>
<comment type="caution">
    <text evidence="3">The sequence shown here is derived from an EMBL/GenBank/DDBJ whole genome shotgun (WGS) entry which is preliminary data.</text>
</comment>
<organism evidence="3 4">
    <name type="scientific">Paractinoplanes durhamensis</name>
    <dbReference type="NCBI Taxonomy" id="113563"/>
    <lineage>
        <taxon>Bacteria</taxon>
        <taxon>Bacillati</taxon>
        <taxon>Actinomycetota</taxon>
        <taxon>Actinomycetes</taxon>
        <taxon>Micromonosporales</taxon>
        <taxon>Micromonosporaceae</taxon>
        <taxon>Paractinoplanes</taxon>
    </lineage>
</organism>
<keyword evidence="4" id="KW-1185">Reference proteome</keyword>
<keyword evidence="2" id="KW-1133">Transmembrane helix</keyword>
<protein>
    <submittedName>
        <fullName evidence="3">Uncharacterized protein</fullName>
    </submittedName>
</protein>
<keyword evidence="2" id="KW-0812">Transmembrane</keyword>
<keyword evidence="2" id="KW-0472">Membrane</keyword>
<evidence type="ECO:0000256" key="2">
    <source>
        <dbReference type="SAM" id="Phobius"/>
    </source>
</evidence>
<reference evidence="3 4" key="1">
    <citation type="submission" date="2021-01" db="EMBL/GenBank/DDBJ databases">
        <title>Whole genome shotgun sequence of Actinoplanes durhamensis NBRC 14914.</title>
        <authorList>
            <person name="Komaki H."/>
            <person name="Tamura T."/>
        </authorList>
    </citation>
    <scope>NUCLEOTIDE SEQUENCE [LARGE SCALE GENOMIC DNA]</scope>
    <source>
        <strain evidence="3 4">NBRC 14914</strain>
    </source>
</reference>
<evidence type="ECO:0000256" key="1">
    <source>
        <dbReference type="SAM" id="MobiDB-lite"/>
    </source>
</evidence>
<gene>
    <name evidence="3" type="ORF">Adu01nite_29250</name>
</gene>
<accession>A0ABQ3YVE8</accession>
<dbReference type="Proteomes" id="UP000637628">
    <property type="component" value="Unassembled WGS sequence"/>
</dbReference>
<feature type="transmembrane region" description="Helical" evidence="2">
    <location>
        <begin position="39"/>
        <end position="60"/>
    </location>
</feature>
<evidence type="ECO:0000313" key="3">
    <source>
        <dbReference type="EMBL" id="GIE01575.1"/>
    </source>
</evidence>
<sequence length="237" mass="24622">MTDELEKLFKDLRTTTLSEIVPPGTPQIRATVRRRRGTTALVGTGAAVATVLLGAGVALYPGSGTEYDVGDPTLPSVSASDVPVMPEPSGPAFDRMQAAGELLADRDKTPTSINATAAVVAASYENRMNDMPADTYTFHFYCVGEGSVDVVVKQGDRGNTVLGQGTATCAEHDATPLTLTIRQPKWDSLRISAAGDARSAGQAGFAFEFLSATGRTTFGPSGPPSSVLPTVAISSGR</sequence>
<dbReference type="RefSeq" id="WP_203727305.1">
    <property type="nucleotide sequence ID" value="NZ_BAAATX010000017.1"/>
</dbReference>